<name>A4JFE1_BURVG</name>
<proteinExistence type="predicted"/>
<accession>A4JFE1</accession>
<dbReference type="InterPro" id="IPR025375">
    <property type="entry name" value="DUF4365"/>
</dbReference>
<dbReference type="EMBL" id="CP000614">
    <property type="protein sequence ID" value="ABO54994.1"/>
    <property type="molecule type" value="Genomic_DNA"/>
</dbReference>
<dbReference type="Proteomes" id="UP000002287">
    <property type="component" value="Chromosome 1"/>
</dbReference>
<evidence type="ECO:0000313" key="3">
    <source>
        <dbReference type="Proteomes" id="UP000002287"/>
    </source>
</evidence>
<sequence>MKDFEENWDSMLTADLPLPQRPKSHISESESGKIFGRLLSPDWIIRDVPPPDYGVDCELELAPKNRVTGQKTLIQLKAMASIPWNKDQSFSFSGVKPTTSAYWHQCDLPVFLVLVDLAEERAFYSPAKSYIRTQFKALLDQKPITYRFQAFREIKTPHEHWPFLGAFFRERMLGERDRALAELPDFQRRFFEFHLRNAWRANSMVVEGDERPRALFDLLQATESLANRLDETMHLYTVDRELFKRWKETRVAPTPMTEGDMTQWLEQIDRTLTRLVRRARALVLKFEKDYWARQDPSLVERIGALSIQSAADNNRSAYRLSPRW</sequence>
<dbReference type="HOGENOM" id="CLU_828145_0_0_4"/>
<gene>
    <name evidence="2" type="ordered locus">Bcep1808_1991</name>
</gene>
<evidence type="ECO:0000313" key="2">
    <source>
        <dbReference type="EMBL" id="ABO54994.1"/>
    </source>
</evidence>
<dbReference type="AlphaFoldDB" id="A4JFE1"/>
<organism evidence="2 3">
    <name type="scientific">Burkholderia vietnamiensis (strain G4 / LMG 22486)</name>
    <name type="common">Burkholderia cepacia (strain R1808)</name>
    <dbReference type="NCBI Taxonomy" id="269482"/>
    <lineage>
        <taxon>Bacteria</taxon>
        <taxon>Pseudomonadati</taxon>
        <taxon>Pseudomonadota</taxon>
        <taxon>Betaproteobacteria</taxon>
        <taxon>Burkholderiales</taxon>
        <taxon>Burkholderiaceae</taxon>
        <taxon>Burkholderia</taxon>
        <taxon>Burkholderia cepacia complex</taxon>
    </lineage>
</organism>
<dbReference type="eggNOG" id="ENOG5030WJB">
    <property type="taxonomic scope" value="Bacteria"/>
</dbReference>
<dbReference type="Pfam" id="PF14280">
    <property type="entry name" value="DUF4365"/>
    <property type="match status" value="1"/>
</dbReference>
<protein>
    <recommendedName>
        <fullName evidence="1">DUF4365 domain-containing protein</fullName>
    </recommendedName>
</protein>
<dbReference type="KEGG" id="bvi:Bcep1808_1991"/>
<reference evidence="3" key="1">
    <citation type="submission" date="2007-03" db="EMBL/GenBank/DDBJ databases">
        <title>Complete sequence of chromosome 1 of Burkholderia vietnamiensis G4.</title>
        <authorList>
            <consortium name="US DOE Joint Genome Institute"/>
            <person name="Copeland A."/>
            <person name="Lucas S."/>
            <person name="Lapidus A."/>
            <person name="Barry K."/>
            <person name="Detter J.C."/>
            <person name="Glavina del Rio T."/>
            <person name="Hammon N."/>
            <person name="Israni S."/>
            <person name="Dalin E."/>
            <person name="Tice H."/>
            <person name="Pitluck S."/>
            <person name="Chain P."/>
            <person name="Malfatti S."/>
            <person name="Shin M."/>
            <person name="Vergez L."/>
            <person name="Schmutz J."/>
            <person name="Larimer F."/>
            <person name="Land M."/>
            <person name="Hauser L."/>
            <person name="Kyrpides N."/>
            <person name="Tiedje J."/>
            <person name="Richardson P."/>
        </authorList>
    </citation>
    <scope>NUCLEOTIDE SEQUENCE [LARGE SCALE GENOMIC DNA]</scope>
    <source>
        <strain evidence="3">G4 / LMG 22486</strain>
    </source>
</reference>
<evidence type="ECO:0000259" key="1">
    <source>
        <dbReference type="Pfam" id="PF14280"/>
    </source>
</evidence>
<feature type="domain" description="DUF4365" evidence="1">
    <location>
        <begin position="42"/>
        <end position="126"/>
    </location>
</feature>